<gene>
    <name evidence="1" type="ORF">CRENBAI_001542</name>
</gene>
<proteinExistence type="predicted"/>
<name>A0AAV9S2G0_9TELE</name>
<dbReference type="AlphaFoldDB" id="A0AAV9S2G0"/>
<sequence length="85" mass="9690">MPAGPAQDVERVHGSEAMERQKSYYDEEVYQAGSLVWLNNPTESLHCIGKALNRLVLVRWCHWLVLKGVTMGLQNLSYPYLCEPV</sequence>
<dbReference type="EMBL" id="JAHHUM010000967">
    <property type="protein sequence ID" value="KAK5615412.1"/>
    <property type="molecule type" value="Genomic_DNA"/>
</dbReference>
<organism evidence="1 2">
    <name type="scientific">Crenichthys baileyi</name>
    <name type="common">White River springfish</name>
    <dbReference type="NCBI Taxonomy" id="28760"/>
    <lineage>
        <taxon>Eukaryota</taxon>
        <taxon>Metazoa</taxon>
        <taxon>Chordata</taxon>
        <taxon>Craniata</taxon>
        <taxon>Vertebrata</taxon>
        <taxon>Euteleostomi</taxon>
        <taxon>Actinopterygii</taxon>
        <taxon>Neopterygii</taxon>
        <taxon>Teleostei</taxon>
        <taxon>Neoteleostei</taxon>
        <taxon>Acanthomorphata</taxon>
        <taxon>Ovalentaria</taxon>
        <taxon>Atherinomorphae</taxon>
        <taxon>Cyprinodontiformes</taxon>
        <taxon>Goodeidae</taxon>
        <taxon>Crenichthys</taxon>
    </lineage>
</organism>
<reference evidence="1 2" key="1">
    <citation type="submission" date="2021-06" db="EMBL/GenBank/DDBJ databases">
        <authorList>
            <person name="Palmer J.M."/>
        </authorList>
    </citation>
    <scope>NUCLEOTIDE SEQUENCE [LARGE SCALE GENOMIC DNA]</scope>
    <source>
        <strain evidence="1 2">MEX-2019</strain>
        <tissue evidence="1">Muscle</tissue>
    </source>
</reference>
<evidence type="ECO:0000313" key="1">
    <source>
        <dbReference type="EMBL" id="KAK5615412.1"/>
    </source>
</evidence>
<evidence type="ECO:0000313" key="2">
    <source>
        <dbReference type="Proteomes" id="UP001311232"/>
    </source>
</evidence>
<comment type="caution">
    <text evidence="1">The sequence shown here is derived from an EMBL/GenBank/DDBJ whole genome shotgun (WGS) entry which is preliminary data.</text>
</comment>
<dbReference type="Proteomes" id="UP001311232">
    <property type="component" value="Unassembled WGS sequence"/>
</dbReference>
<accession>A0AAV9S2G0</accession>
<keyword evidence="2" id="KW-1185">Reference proteome</keyword>
<protein>
    <submittedName>
        <fullName evidence="1">Uncharacterized protein</fullName>
    </submittedName>
</protein>